<comment type="similarity">
    <text evidence="1 2">Belongs to the anti-sigma-factor antagonist family.</text>
</comment>
<keyword evidence="5" id="KW-1185">Reference proteome</keyword>
<feature type="domain" description="STAS" evidence="3">
    <location>
        <begin position="17"/>
        <end position="128"/>
    </location>
</feature>
<protein>
    <recommendedName>
        <fullName evidence="2">Anti-sigma factor antagonist</fullName>
    </recommendedName>
</protein>
<gene>
    <name evidence="4" type="ORF">QRX60_32155</name>
</gene>
<dbReference type="InterPro" id="IPR002645">
    <property type="entry name" value="STAS_dom"/>
</dbReference>
<dbReference type="InterPro" id="IPR036513">
    <property type="entry name" value="STAS_dom_sf"/>
</dbReference>
<reference evidence="4 5" key="1">
    <citation type="submission" date="2023-06" db="EMBL/GenBank/DDBJ databases">
        <authorList>
            <person name="Oyuntsetseg B."/>
            <person name="Kim S.B."/>
        </authorList>
    </citation>
    <scope>NUCLEOTIDE SEQUENCE [LARGE SCALE GENOMIC DNA]</scope>
    <source>
        <strain evidence="4 5">4-36</strain>
    </source>
</reference>
<name>A0A9Y2JJZ9_9PSEU</name>
<proteinExistence type="inferred from homology"/>
<accession>A0A9Y2JJZ9</accession>
<dbReference type="EMBL" id="CP127295">
    <property type="protein sequence ID" value="WIX98703.1"/>
    <property type="molecule type" value="Genomic_DNA"/>
</dbReference>
<dbReference type="Pfam" id="PF01740">
    <property type="entry name" value="STAS"/>
    <property type="match status" value="1"/>
</dbReference>
<dbReference type="GO" id="GO:0043856">
    <property type="term" value="F:anti-sigma factor antagonist activity"/>
    <property type="evidence" value="ECO:0007669"/>
    <property type="project" value="InterPro"/>
</dbReference>
<dbReference type="InterPro" id="IPR003658">
    <property type="entry name" value="Anti-sigma_ant"/>
</dbReference>
<evidence type="ECO:0000313" key="4">
    <source>
        <dbReference type="EMBL" id="WIX98703.1"/>
    </source>
</evidence>
<dbReference type="Gene3D" id="3.30.750.24">
    <property type="entry name" value="STAS domain"/>
    <property type="match status" value="1"/>
</dbReference>
<dbReference type="SUPFAM" id="SSF52091">
    <property type="entry name" value="SpoIIaa-like"/>
    <property type="match status" value="1"/>
</dbReference>
<dbReference type="RefSeq" id="WP_285995187.1">
    <property type="nucleotide sequence ID" value="NZ_CP127295.1"/>
</dbReference>
<dbReference type="PANTHER" id="PTHR33495">
    <property type="entry name" value="ANTI-SIGMA FACTOR ANTAGONIST TM_1081-RELATED-RELATED"/>
    <property type="match status" value="1"/>
</dbReference>
<dbReference type="AlphaFoldDB" id="A0A9Y2JJZ9"/>
<evidence type="ECO:0000256" key="2">
    <source>
        <dbReference type="RuleBase" id="RU003749"/>
    </source>
</evidence>
<evidence type="ECO:0000259" key="3">
    <source>
        <dbReference type="PROSITE" id="PS50801"/>
    </source>
</evidence>
<dbReference type="PROSITE" id="PS50801">
    <property type="entry name" value="STAS"/>
    <property type="match status" value="1"/>
</dbReference>
<dbReference type="Proteomes" id="UP001239397">
    <property type="component" value="Chromosome"/>
</dbReference>
<sequence length="128" mass="13549">MDQSPSWTAVGRDALLSYRTAHPEPGVAVVGIRGEMDLATAPLMADELAAVRRTGPERLVVDLGGVAFLSSAGIGALLKLDVECGRDGVDLALIPSEPVRRVLTLAGLTECFTIIEPPSEEADRRRLA</sequence>
<dbReference type="CDD" id="cd07043">
    <property type="entry name" value="STAS_anti-anti-sigma_factors"/>
    <property type="match status" value="1"/>
</dbReference>
<evidence type="ECO:0000313" key="5">
    <source>
        <dbReference type="Proteomes" id="UP001239397"/>
    </source>
</evidence>
<dbReference type="KEGG" id="amog:QRX60_32155"/>
<organism evidence="4 5">
    <name type="scientific">Amycolatopsis mongoliensis</name>
    <dbReference type="NCBI Taxonomy" id="715475"/>
    <lineage>
        <taxon>Bacteria</taxon>
        <taxon>Bacillati</taxon>
        <taxon>Actinomycetota</taxon>
        <taxon>Actinomycetes</taxon>
        <taxon>Pseudonocardiales</taxon>
        <taxon>Pseudonocardiaceae</taxon>
        <taxon>Amycolatopsis</taxon>
    </lineage>
</organism>
<dbReference type="NCBIfam" id="TIGR00377">
    <property type="entry name" value="ant_ant_sig"/>
    <property type="match status" value="1"/>
</dbReference>
<dbReference type="PANTHER" id="PTHR33495:SF2">
    <property type="entry name" value="ANTI-SIGMA FACTOR ANTAGONIST TM_1081-RELATED"/>
    <property type="match status" value="1"/>
</dbReference>
<evidence type="ECO:0000256" key="1">
    <source>
        <dbReference type="ARBA" id="ARBA00009013"/>
    </source>
</evidence>